<accession>A0A3B0S1R6</accession>
<dbReference type="EMBL" id="UOEG01000118">
    <property type="protein sequence ID" value="VAV94368.1"/>
    <property type="molecule type" value="Genomic_DNA"/>
</dbReference>
<dbReference type="SUPFAM" id="SSF75304">
    <property type="entry name" value="Amidase signature (AS) enzymes"/>
    <property type="match status" value="1"/>
</dbReference>
<evidence type="ECO:0000259" key="1">
    <source>
        <dbReference type="Pfam" id="PF01425"/>
    </source>
</evidence>
<dbReference type="InterPro" id="IPR036928">
    <property type="entry name" value="AS_sf"/>
</dbReference>
<proteinExistence type="predicted"/>
<organism evidence="2">
    <name type="scientific">hydrothermal vent metagenome</name>
    <dbReference type="NCBI Taxonomy" id="652676"/>
    <lineage>
        <taxon>unclassified sequences</taxon>
        <taxon>metagenomes</taxon>
        <taxon>ecological metagenomes</taxon>
    </lineage>
</organism>
<dbReference type="Pfam" id="PF01425">
    <property type="entry name" value="Amidase"/>
    <property type="match status" value="1"/>
</dbReference>
<dbReference type="InterPro" id="IPR023631">
    <property type="entry name" value="Amidase_dom"/>
</dbReference>
<evidence type="ECO:0000313" key="2">
    <source>
        <dbReference type="EMBL" id="VAV94368.1"/>
    </source>
</evidence>
<feature type="non-terminal residue" evidence="2">
    <location>
        <position position="93"/>
    </location>
</feature>
<dbReference type="AlphaFoldDB" id="A0A3B0S1R6"/>
<reference evidence="2" key="1">
    <citation type="submission" date="2018-06" db="EMBL/GenBank/DDBJ databases">
        <authorList>
            <person name="Zhirakovskaya E."/>
        </authorList>
    </citation>
    <scope>NUCLEOTIDE SEQUENCE</scope>
</reference>
<protein>
    <submittedName>
        <fullName evidence="2">Probable amidase R00206</fullName>
    </submittedName>
</protein>
<sequence>MQDWLWMSAGDLGRGIGAGDIDPLALAQTYLEAIDAHPERDRIYAVVTADRALAEAGAASARAKAGQRLGPLDGVPVSWKDLFDSAGVATEAG</sequence>
<dbReference type="Gene3D" id="3.90.1300.10">
    <property type="entry name" value="Amidase signature (AS) domain"/>
    <property type="match status" value="1"/>
</dbReference>
<name>A0A3B0S1R6_9ZZZZ</name>
<gene>
    <name evidence="2" type="ORF">MNBD_ALPHA07-1994</name>
</gene>
<feature type="domain" description="Amidase" evidence="1">
    <location>
        <begin position="26"/>
        <end position="93"/>
    </location>
</feature>